<name>A0A840SM65_9RHOB</name>
<proteinExistence type="predicted"/>
<protein>
    <recommendedName>
        <fullName evidence="4">DsrE/DsrF-like family protein</fullName>
    </recommendedName>
</protein>
<dbReference type="Proteomes" id="UP000549457">
    <property type="component" value="Unassembled WGS sequence"/>
</dbReference>
<keyword evidence="3" id="KW-1185">Reference proteome</keyword>
<evidence type="ECO:0000256" key="1">
    <source>
        <dbReference type="SAM" id="SignalP"/>
    </source>
</evidence>
<feature type="chain" id="PRO_5032715694" description="DsrE/DsrF-like family protein" evidence="1">
    <location>
        <begin position="26"/>
        <end position="148"/>
    </location>
</feature>
<dbReference type="PANTHER" id="PTHR37691:SF1">
    <property type="entry name" value="BLR3518 PROTEIN"/>
    <property type="match status" value="1"/>
</dbReference>
<dbReference type="RefSeq" id="WP_184148495.1">
    <property type="nucleotide sequence ID" value="NZ_JACHFM010000002.1"/>
</dbReference>
<sequence>MTVAGILKSIALAAAIAVTAVPAIAQEMPPQKVVYHNNGSTNPDYYKHFLANVRNHITAVGRDNIELVVVGHGDGLQLLADAETDPELAAKIDALRADGVRFLICANTLRSRNITLDELYGAKDEDVVPSGVAEIARLEQEGFAYLHP</sequence>
<comment type="caution">
    <text evidence="2">The sequence shown here is derived from an EMBL/GenBank/DDBJ whole genome shotgun (WGS) entry which is preliminary data.</text>
</comment>
<gene>
    <name evidence="2" type="ORF">HNP73_002010</name>
</gene>
<accession>A0A840SM65</accession>
<feature type="signal peptide" evidence="1">
    <location>
        <begin position="1"/>
        <end position="25"/>
    </location>
</feature>
<evidence type="ECO:0000313" key="2">
    <source>
        <dbReference type="EMBL" id="MBB5222074.1"/>
    </source>
</evidence>
<dbReference type="InterPro" id="IPR027396">
    <property type="entry name" value="DsrEFH-like"/>
</dbReference>
<organism evidence="2 3">
    <name type="scientific">Amaricoccus macauensis</name>
    <dbReference type="NCBI Taxonomy" id="57001"/>
    <lineage>
        <taxon>Bacteria</taxon>
        <taxon>Pseudomonadati</taxon>
        <taxon>Pseudomonadota</taxon>
        <taxon>Alphaproteobacteria</taxon>
        <taxon>Rhodobacterales</taxon>
        <taxon>Paracoccaceae</taxon>
        <taxon>Amaricoccus</taxon>
    </lineage>
</organism>
<dbReference type="Gene3D" id="3.40.1260.10">
    <property type="entry name" value="DsrEFH-like"/>
    <property type="match status" value="1"/>
</dbReference>
<dbReference type="AlphaFoldDB" id="A0A840SM65"/>
<dbReference type="EMBL" id="JACHFM010000002">
    <property type="protein sequence ID" value="MBB5222074.1"/>
    <property type="molecule type" value="Genomic_DNA"/>
</dbReference>
<dbReference type="PANTHER" id="PTHR37691">
    <property type="entry name" value="BLR3518 PROTEIN"/>
    <property type="match status" value="1"/>
</dbReference>
<dbReference type="Pfam" id="PF02635">
    <property type="entry name" value="DsrE"/>
    <property type="match status" value="1"/>
</dbReference>
<dbReference type="SUPFAM" id="SSF75169">
    <property type="entry name" value="DsrEFH-like"/>
    <property type="match status" value="1"/>
</dbReference>
<evidence type="ECO:0008006" key="4">
    <source>
        <dbReference type="Google" id="ProtNLM"/>
    </source>
</evidence>
<evidence type="ECO:0000313" key="3">
    <source>
        <dbReference type="Proteomes" id="UP000549457"/>
    </source>
</evidence>
<reference evidence="2 3" key="1">
    <citation type="submission" date="2020-08" db="EMBL/GenBank/DDBJ databases">
        <title>Genomic Encyclopedia of Type Strains, Phase IV (KMG-IV): sequencing the most valuable type-strain genomes for metagenomic binning, comparative biology and taxonomic classification.</title>
        <authorList>
            <person name="Goeker M."/>
        </authorList>
    </citation>
    <scope>NUCLEOTIDE SEQUENCE [LARGE SCALE GENOMIC DNA]</scope>
    <source>
        <strain evidence="2 3">DSM 101730</strain>
    </source>
</reference>
<keyword evidence="1" id="KW-0732">Signal</keyword>
<dbReference type="InterPro" id="IPR003787">
    <property type="entry name" value="Sulphur_relay_DsrE/F-like"/>
</dbReference>